<dbReference type="Pfam" id="PF05299">
    <property type="entry name" value="Peptidase_M61"/>
    <property type="match status" value="1"/>
</dbReference>
<dbReference type="InterPro" id="IPR040756">
    <property type="entry name" value="Peptidase_M61_N"/>
</dbReference>
<feature type="domain" description="PDZ" evidence="1">
    <location>
        <begin position="477"/>
        <end position="555"/>
    </location>
</feature>
<dbReference type="SMART" id="SM00228">
    <property type="entry name" value="PDZ"/>
    <property type="match status" value="1"/>
</dbReference>
<sequence length="596" mass="66570">MKASIQYQLRCADIAAHLIEVELSVRPLDQAPLQLSLPAWIPGSYMIRDFARNLIWLTASDRDGALAVLKTDKQSWQVKHRGQPVRICYQLYAFDRSVRAAYLDDEIAILNPACLCLAVAGMEAMPHQLEILAPSDQDAADWRLATALPAAADTPFLGFGTYLASDYQHLIDSPLLAGRFELTEFQIDAVPHYLVVSGRNLCDQQRFTEDLATICQQQKAIFGSLPADLSSYWFLTWVTDSGFGGLEHNDSTLLLCSRFDLPAAGQQQINEGYQTLLSLCSHEYLHTWWVKRLKPAEFHPYQLAQEQYSRQLWIYEGFTSYLDDLALYSSGLQNAADYLLALEKTITRVTRNPSNGVQSLEDSSFDAWTKFYKQDENAVNAIASYYAKGALVALCLDAALTAHGRSLPQLMQQLWQDYLNTGTPDGAIARVLKSWQLPELASQLTHWVQQPKPIPLEDYLTALGLALNWRAPLKPDDLNGPAENNGNAWLGAQYQSSEQGIKLTAVYHQGPAHQAGLMVGDELLAIAGFRLSSNSVTELLLRLPKQKALSLHLFRRDRLLERTLELTAPPATVAQLSIVDESAWSAWWASQARTDS</sequence>
<dbReference type="SUPFAM" id="SSF50156">
    <property type="entry name" value="PDZ domain-like"/>
    <property type="match status" value="1"/>
</dbReference>
<protein>
    <submittedName>
        <fullName evidence="2">M61 family peptidase</fullName>
    </submittedName>
</protein>
<gene>
    <name evidence="2" type="ORF">QWY20_04315</name>
</gene>
<dbReference type="Proteomes" id="UP001336314">
    <property type="component" value="Unassembled WGS sequence"/>
</dbReference>
<name>A0ABU7J2D8_9GAMM</name>
<evidence type="ECO:0000313" key="2">
    <source>
        <dbReference type="EMBL" id="MEE2000668.1"/>
    </source>
</evidence>
<dbReference type="PIRSF" id="PIRSF016493">
    <property type="entry name" value="Glycyl_aminpptds"/>
    <property type="match status" value="1"/>
</dbReference>
<evidence type="ECO:0000259" key="1">
    <source>
        <dbReference type="PROSITE" id="PS50106"/>
    </source>
</evidence>
<dbReference type="PROSITE" id="PS50106">
    <property type="entry name" value="PDZ"/>
    <property type="match status" value="1"/>
</dbReference>
<dbReference type="Gene3D" id="2.30.42.10">
    <property type="match status" value="1"/>
</dbReference>
<dbReference type="Gene3D" id="2.60.40.3650">
    <property type="match status" value="1"/>
</dbReference>
<organism evidence="2 3">
    <name type="scientific">Alkalimonas cellulosilytica</name>
    <dbReference type="NCBI Taxonomy" id="3058395"/>
    <lineage>
        <taxon>Bacteria</taxon>
        <taxon>Pseudomonadati</taxon>
        <taxon>Pseudomonadota</taxon>
        <taxon>Gammaproteobacteria</taxon>
        <taxon>Alkalimonas</taxon>
    </lineage>
</organism>
<dbReference type="Gene3D" id="1.10.390.10">
    <property type="entry name" value="Neutral Protease Domain 2"/>
    <property type="match status" value="1"/>
</dbReference>
<dbReference type="Pfam" id="PF17899">
    <property type="entry name" value="Peptidase_M61_N"/>
    <property type="match status" value="1"/>
</dbReference>
<accession>A0ABU7J2D8</accession>
<dbReference type="InterPro" id="IPR001478">
    <property type="entry name" value="PDZ"/>
</dbReference>
<dbReference type="SUPFAM" id="SSF55486">
    <property type="entry name" value="Metalloproteases ('zincins'), catalytic domain"/>
    <property type="match status" value="1"/>
</dbReference>
<dbReference type="EMBL" id="JAUHLI010000003">
    <property type="protein sequence ID" value="MEE2000668.1"/>
    <property type="molecule type" value="Genomic_DNA"/>
</dbReference>
<dbReference type="InterPro" id="IPR027268">
    <property type="entry name" value="Peptidase_M4/M1_CTD_sf"/>
</dbReference>
<dbReference type="InterPro" id="IPR007963">
    <property type="entry name" value="Peptidase_M61_catalytic"/>
</dbReference>
<dbReference type="InterPro" id="IPR024191">
    <property type="entry name" value="Peptidase_M61"/>
</dbReference>
<comment type="caution">
    <text evidence="2">The sequence shown here is derived from an EMBL/GenBank/DDBJ whole genome shotgun (WGS) entry which is preliminary data.</text>
</comment>
<keyword evidence="3" id="KW-1185">Reference proteome</keyword>
<dbReference type="InterPro" id="IPR036034">
    <property type="entry name" value="PDZ_sf"/>
</dbReference>
<reference evidence="2 3" key="1">
    <citation type="submission" date="2023-07" db="EMBL/GenBank/DDBJ databases">
        <title>Alkalimonas sp., MEB108 novel, alkaliphilic bacterium isolated from Lonar Lake, India.</title>
        <authorList>
            <person name="Joshi A."/>
            <person name="Thite S."/>
        </authorList>
    </citation>
    <scope>NUCLEOTIDE SEQUENCE [LARGE SCALE GENOMIC DNA]</scope>
    <source>
        <strain evidence="2 3">MEB108</strain>
    </source>
</reference>
<evidence type="ECO:0000313" key="3">
    <source>
        <dbReference type="Proteomes" id="UP001336314"/>
    </source>
</evidence>
<dbReference type="RefSeq" id="WP_330127805.1">
    <property type="nucleotide sequence ID" value="NZ_JAUHLI010000003.1"/>
</dbReference>
<proteinExistence type="predicted"/>